<dbReference type="Proteomes" id="UP001381693">
    <property type="component" value="Unassembled WGS sequence"/>
</dbReference>
<feature type="region of interest" description="Disordered" evidence="1">
    <location>
        <begin position="32"/>
        <end position="58"/>
    </location>
</feature>
<feature type="chain" id="PRO_5042943921" evidence="2">
    <location>
        <begin position="26"/>
        <end position="298"/>
    </location>
</feature>
<evidence type="ECO:0000313" key="4">
    <source>
        <dbReference type="Proteomes" id="UP001381693"/>
    </source>
</evidence>
<feature type="signal peptide" evidence="2">
    <location>
        <begin position="1"/>
        <end position="25"/>
    </location>
</feature>
<dbReference type="EMBL" id="JAXCGZ010010426">
    <property type="protein sequence ID" value="KAK7075560.1"/>
    <property type="molecule type" value="Genomic_DNA"/>
</dbReference>
<accession>A0AAN8XB18</accession>
<dbReference type="InterPro" id="IPR009832">
    <property type="entry name" value="DUF1397"/>
</dbReference>
<dbReference type="PANTHER" id="PTHR20997:SF2">
    <property type="entry name" value="EG:BACR42I17.2 PROTEIN-RELATED"/>
    <property type="match status" value="1"/>
</dbReference>
<reference evidence="3 4" key="1">
    <citation type="submission" date="2023-11" db="EMBL/GenBank/DDBJ databases">
        <title>Halocaridina rubra genome assembly.</title>
        <authorList>
            <person name="Smith C."/>
        </authorList>
    </citation>
    <scope>NUCLEOTIDE SEQUENCE [LARGE SCALE GENOMIC DNA]</scope>
    <source>
        <strain evidence="3">EP-1</strain>
        <tissue evidence="3">Whole</tissue>
    </source>
</reference>
<gene>
    <name evidence="3" type="ORF">SK128_027793</name>
</gene>
<proteinExistence type="predicted"/>
<evidence type="ECO:0000256" key="1">
    <source>
        <dbReference type="SAM" id="MobiDB-lite"/>
    </source>
</evidence>
<evidence type="ECO:0000313" key="3">
    <source>
        <dbReference type="EMBL" id="KAK7075560.1"/>
    </source>
</evidence>
<dbReference type="PANTHER" id="PTHR20997">
    <property type="entry name" value="EG:BACR42I17.2 PROTEIN-RELATED"/>
    <property type="match status" value="1"/>
</dbReference>
<name>A0AAN8XB18_HALRR</name>
<keyword evidence="2" id="KW-0732">Signal</keyword>
<dbReference type="AlphaFoldDB" id="A0AAN8XB18"/>
<keyword evidence="4" id="KW-1185">Reference proteome</keyword>
<organism evidence="3 4">
    <name type="scientific">Halocaridina rubra</name>
    <name type="common">Hawaiian red shrimp</name>
    <dbReference type="NCBI Taxonomy" id="373956"/>
    <lineage>
        <taxon>Eukaryota</taxon>
        <taxon>Metazoa</taxon>
        <taxon>Ecdysozoa</taxon>
        <taxon>Arthropoda</taxon>
        <taxon>Crustacea</taxon>
        <taxon>Multicrustacea</taxon>
        <taxon>Malacostraca</taxon>
        <taxon>Eumalacostraca</taxon>
        <taxon>Eucarida</taxon>
        <taxon>Decapoda</taxon>
        <taxon>Pleocyemata</taxon>
        <taxon>Caridea</taxon>
        <taxon>Atyoidea</taxon>
        <taxon>Atyidae</taxon>
        <taxon>Halocaridina</taxon>
    </lineage>
</organism>
<evidence type="ECO:0000256" key="2">
    <source>
        <dbReference type="SAM" id="SignalP"/>
    </source>
</evidence>
<protein>
    <submittedName>
        <fullName evidence="3">Uncharacterized protein</fullName>
    </submittedName>
</protein>
<sequence>MMFKNKKFWLFLDVFALVCVCGVHCNEDDVKVPPSDQSNSNDFPDLSALDEVSEPDDVPQISEWKERCREEVGEQAVKEMENATSHLTVCVSNIINWDKLQHEINRSIPRGELDLVFKKYCGRRERLMVCVEDMFTKIEACMNENERRDLNVTRAAINAGLDFVCHNDGDRIALFMGEKGEECIKSQRDNIKECVEERVPEVKDVKEDPLSINLDQLLINEENCKKVTAMHHCVVEWTEKCDDSTPANILDSLITQVLKVTPCKEVPVTPGPLSAARDLVPCMLTLFGAALTAANILL</sequence>
<dbReference type="Pfam" id="PF07165">
    <property type="entry name" value="DUF1397"/>
    <property type="match status" value="1"/>
</dbReference>
<comment type="caution">
    <text evidence="3">The sequence shown here is derived from an EMBL/GenBank/DDBJ whole genome shotgun (WGS) entry which is preliminary data.</text>
</comment>